<dbReference type="Proteomes" id="UP001302602">
    <property type="component" value="Unassembled WGS sequence"/>
</dbReference>
<comment type="caution">
    <text evidence="2">The sequence shown here is derived from an EMBL/GenBank/DDBJ whole genome shotgun (WGS) entry which is preliminary data.</text>
</comment>
<reference evidence="2" key="1">
    <citation type="journal article" date="2023" name="Mol. Phylogenet. Evol.">
        <title>Genome-scale phylogeny and comparative genomics of the fungal order Sordariales.</title>
        <authorList>
            <person name="Hensen N."/>
            <person name="Bonometti L."/>
            <person name="Westerberg I."/>
            <person name="Brannstrom I.O."/>
            <person name="Guillou S."/>
            <person name="Cros-Aarteil S."/>
            <person name="Calhoun S."/>
            <person name="Haridas S."/>
            <person name="Kuo A."/>
            <person name="Mondo S."/>
            <person name="Pangilinan J."/>
            <person name="Riley R."/>
            <person name="LaButti K."/>
            <person name="Andreopoulos B."/>
            <person name="Lipzen A."/>
            <person name="Chen C."/>
            <person name="Yan M."/>
            <person name="Daum C."/>
            <person name="Ng V."/>
            <person name="Clum A."/>
            <person name="Steindorff A."/>
            <person name="Ohm R.A."/>
            <person name="Martin F."/>
            <person name="Silar P."/>
            <person name="Natvig D.O."/>
            <person name="Lalanne C."/>
            <person name="Gautier V."/>
            <person name="Ament-Velasquez S.L."/>
            <person name="Kruys A."/>
            <person name="Hutchinson M.I."/>
            <person name="Powell A.J."/>
            <person name="Barry K."/>
            <person name="Miller A.N."/>
            <person name="Grigoriev I.V."/>
            <person name="Debuchy R."/>
            <person name="Gladieux P."/>
            <person name="Hiltunen Thoren M."/>
            <person name="Johannesson H."/>
        </authorList>
    </citation>
    <scope>NUCLEOTIDE SEQUENCE</scope>
    <source>
        <strain evidence="2">CBS 731.68</strain>
    </source>
</reference>
<protein>
    <recommendedName>
        <fullName evidence="1">DSBA-like thioredoxin domain-containing protein</fullName>
    </recommendedName>
</protein>
<feature type="domain" description="DSBA-like thioredoxin" evidence="1">
    <location>
        <begin position="18"/>
        <end position="104"/>
    </location>
</feature>
<dbReference type="SUPFAM" id="SSF52833">
    <property type="entry name" value="Thioredoxin-like"/>
    <property type="match status" value="1"/>
</dbReference>
<keyword evidence="3" id="KW-1185">Reference proteome</keyword>
<dbReference type="EMBL" id="MU853245">
    <property type="protein sequence ID" value="KAK4119686.1"/>
    <property type="molecule type" value="Genomic_DNA"/>
</dbReference>
<dbReference type="AlphaFoldDB" id="A0AAN6TTC6"/>
<dbReference type="InterPro" id="IPR036249">
    <property type="entry name" value="Thioredoxin-like_sf"/>
</dbReference>
<name>A0AAN6TTC6_9PEZI</name>
<dbReference type="GO" id="GO:0016491">
    <property type="term" value="F:oxidoreductase activity"/>
    <property type="evidence" value="ECO:0007669"/>
    <property type="project" value="InterPro"/>
</dbReference>
<dbReference type="PANTHER" id="PTHR13887">
    <property type="entry name" value="GLUTATHIONE S-TRANSFERASE KAPPA"/>
    <property type="match status" value="1"/>
</dbReference>
<organism evidence="2 3">
    <name type="scientific">Parathielavia appendiculata</name>
    <dbReference type="NCBI Taxonomy" id="2587402"/>
    <lineage>
        <taxon>Eukaryota</taxon>
        <taxon>Fungi</taxon>
        <taxon>Dikarya</taxon>
        <taxon>Ascomycota</taxon>
        <taxon>Pezizomycotina</taxon>
        <taxon>Sordariomycetes</taxon>
        <taxon>Sordariomycetidae</taxon>
        <taxon>Sordariales</taxon>
        <taxon>Chaetomiaceae</taxon>
        <taxon>Parathielavia</taxon>
    </lineage>
</organism>
<dbReference type="Pfam" id="PF01323">
    <property type="entry name" value="DSBA"/>
    <property type="match status" value="1"/>
</dbReference>
<proteinExistence type="predicted"/>
<evidence type="ECO:0000313" key="3">
    <source>
        <dbReference type="Proteomes" id="UP001302602"/>
    </source>
</evidence>
<dbReference type="PANTHER" id="PTHR13887:SF41">
    <property type="entry name" value="THIOREDOXIN SUPERFAMILY PROTEIN"/>
    <property type="match status" value="1"/>
</dbReference>
<evidence type="ECO:0000313" key="2">
    <source>
        <dbReference type="EMBL" id="KAK4119686.1"/>
    </source>
</evidence>
<dbReference type="Gene3D" id="3.40.30.10">
    <property type="entry name" value="Glutaredoxin"/>
    <property type="match status" value="1"/>
</dbReference>
<evidence type="ECO:0000259" key="1">
    <source>
        <dbReference type="Pfam" id="PF01323"/>
    </source>
</evidence>
<sequence length="151" mass="16780">MQHGRSGGYLLQFAGRIGNARDSHRLFQLGKTKGTEMENRVVMGLFRSYFKSTGKITCHEMLVEADVKAGIEEAGVREWLESGKGGGEVDAEVQEAESEGIRGALTLPLKSTRMLARSILSSSWRCFPRSRTRSCIADRLDCTIEERKPIS</sequence>
<accession>A0AAN6TTC6</accession>
<dbReference type="GeneID" id="87834159"/>
<gene>
    <name evidence="2" type="ORF">N657DRAFT_706495</name>
</gene>
<dbReference type="InterPro" id="IPR001853">
    <property type="entry name" value="DSBA-like_thioredoxin_dom"/>
</dbReference>
<dbReference type="RefSeq" id="XP_062643459.1">
    <property type="nucleotide sequence ID" value="XM_062797387.1"/>
</dbReference>
<reference evidence="2" key="2">
    <citation type="submission" date="2023-05" db="EMBL/GenBank/DDBJ databases">
        <authorList>
            <consortium name="Lawrence Berkeley National Laboratory"/>
            <person name="Steindorff A."/>
            <person name="Hensen N."/>
            <person name="Bonometti L."/>
            <person name="Westerberg I."/>
            <person name="Brannstrom I.O."/>
            <person name="Guillou S."/>
            <person name="Cros-Aarteil S."/>
            <person name="Calhoun S."/>
            <person name="Haridas S."/>
            <person name="Kuo A."/>
            <person name="Mondo S."/>
            <person name="Pangilinan J."/>
            <person name="Riley R."/>
            <person name="Labutti K."/>
            <person name="Andreopoulos B."/>
            <person name="Lipzen A."/>
            <person name="Chen C."/>
            <person name="Yanf M."/>
            <person name="Daum C."/>
            <person name="Ng V."/>
            <person name="Clum A."/>
            <person name="Ohm R."/>
            <person name="Martin F."/>
            <person name="Silar P."/>
            <person name="Natvig D."/>
            <person name="Lalanne C."/>
            <person name="Gautier V."/>
            <person name="Ament-Velasquez S.L."/>
            <person name="Kruys A."/>
            <person name="Hutchinson M.I."/>
            <person name="Powell A.J."/>
            <person name="Barry K."/>
            <person name="Miller A.N."/>
            <person name="Grigoriev I.V."/>
            <person name="Debuchy R."/>
            <person name="Gladieux P."/>
            <person name="Thoren M.H."/>
            <person name="Johannesson H."/>
        </authorList>
    </citation>
    <scope>NUCLEOTIDE SEQUENCE</scope>
    <source>
        <strain evidence="2">CBS 731.68</strain>
    </source>
</reference>